<feature type="region of interest" description="Disordered" evidence="1">
    <location>
        <begin position="136"/>
        <end position="162"/>
    </location>
</feature>
<feature type="compositionally biased region" description="Basic residues" evidence="1">
    <location>
        <begin position="1"/>
        <end position="12"/>
    </location>
</feature>
<feature type="compositionally biased region" description="Basic residues" evidence="1">
    <location>
        <begin position="212"/>
        <end position="227"/>
    </location>
</feature>
<protein>
    <submittedName>
        <fullName evidence="2">Uncharacterized protein</fullName>
    </submittedName>
</protein>
<evidence type="ECO:0000313" key="2">
    <source>
        <dbReference type="EMBL" id="KAK8859860.1"/>
    </source>
</evidence>
<feature type="region of interest" description="Disordered" evidence="1">
    <location>
        <begin position="1"/>
        <end position="57"/>
    </location>
</feature>
<dbReference type="EMBL" id="JAPCWZ010000006">
    <property type="protein sequence ID" value="KAK8859860.1"/>
    <property type="molecule type" value="Genomic_DNA"/>
</dbReference>
<name>A0ABR2IC09_9PEZI</name>
<feature type="region of interest" description="Disordered" evidence="1">
    <location>
        <begin position="182"/>
        <end position="259"/>
    </location>
</feature>
<keyword evidence="3" id="KW-1185">Reference proteome</keyword>
<comment type="caution">
    <text evidence="2">The sequence shown here is derived from an EMBL/GenBank/DDBJ whole genome shotgun (WGS) entry which is preliminary data.</text>
</comment>
<proteinExistence type="predicted"/>
<evidence type="ECO:0000313" key="3">
    <source>
        <dbReference type="Proteomes" id="UP001390339"/>
    </source>
</evidence>
<sequence length="279" mass="30617">MANKSRHTKQQGHHTDRSKSSNRQQHQQQHRRGHTKPEPVAMKDPIPPSPSWSPMAMTPNFAYSVLQSPDGQPLGWKISGPSAMENTYNAMPRATYPAYQSPPNLGTAPVWTGTASPSSAYGPQAMPYRFPAAAATTQSLGGSTAVDVPTSAVDRGAGGDYAQTGYTQAANAADAGANVVVVTVEESDGRDSDSGDDCEYAPPPSERDQKKMKMKKKSSSSSHRSHHPRESDRHQRHRSRSAAAPRKLTDEEYRQAEKVARSWQIVGKWLVDDLRQRHY</sequence>
<organism evidence="2 3">
    <name type="scientific">Apiospora arundinis</name>
    <dbReference type="NCBI Taxonomy" id="335852"/>
    <lineage>
        <taxon>Eukaryota</taxon>
        <taxon>Fungi</taxon>
        <taxon>Dikarya</taxon>
        <taxon>Ascomycota</taxon>
        <taxon>Pezizomycotina</taxon>
        <taxon>Sordariomycetes</taxon>
        <taxon>Xylariomycetidae</taxon>
        <taxon>Amphisphaeriales</taxon>
        <taxon>Apiosporaceae</taxon>
        <taxon>Apiospora</taxon>
    </lineage>
</organism>
<feature type="compositionally biased region" description="Basic and acidic residues" evidence="1">
    <location>
        <begin position="247"/>
        <end position="259"/>
    </location>
</feature>
<accession>A0ABR2IC09</accession>
<dbReference type="Proteomes" id="UP001390339">
    <property type="component" value="Unassembled WGS sequence"/>
</dbReference>
<evidence type="ECO:0000256" key="1">
    <source>
        <dbReference type="SAM" id="MobiDB-lite"/>
    </source>
</evidence>
<reference evidence="2 3" key="1">
    <citation type="journal article" date="2024" name="IMA Fungus">
        <title>Apiospora arundinis, a panoply of carbohydrate-active enzymes and secondary metabolites.</title>
        <authorList>
            <person name="Sorensen T."/>
            <person name="Petersen C."/>
            <person name="Muurmann A.T."/>
            <person name="Christiansen J.V."/>
            <person name="Brundto M.L."/>
            <person name="Overgaard C.K."/>
            <person name="Boysen A.T."/>
            <person name="Wollenberg R.D."/>
            <person name="Larsen T.O."/>
            <person name="Sorensen J.L."/>
            <person name="Nielsen K.L."/>
            <person name="Sondergaard T.E."/>
        </authorList>
    </citation>
    <scope>NUCLEOTIDE SEQUENCE [LARGE SCALE GENOMIC DNA]</scope>
    <source>
        <strain evidence="2 3">AAU 773</strain>
    </source>
</reference>
<gene>
    <name evidence="2" type="ORF">PGQ11_010594</name>
</gene>